<keyword evidence="1" id="KW-0378">Hydrolase</keyword>
<dbReference type="PROSITE" id="PS51462">
    <property type="entry name" value="NUDIX"/>
    <property type="match status" value="1"/>
</dbReference>
<gene>
    <name evidence="3" type="ORF">UFOPK2131_00740</name>
</gene>
<sequence length="188" mass="20464">MPNDQPVEIPALSSRLIHKGMVWDLVSDTFDFNGEALTREYVKHTGAVAVLTINEKDELLLMKQYRRPVGSFLMEFPAGLLDVPGEPKLECAKRELAEEANLAASNWEELISFHATPGGNSETITVFVAKGLSSADSDYVTSGEEKNMPQSWVPIQEALASVLNSEIKSPTAVVGIMAYALKTGILAK</sequence>
<dbReference type="EMBL" id="CAEZVT010000091">
    <property type="protein sequence ID" value="CAB4638322.1"/>
    <property type="molecule type" value="Genomic_DNA"/>
</dbReference>
<name>A0A6J6JMK5_9ZZZZ</name>
<dbReference type="InterPro" id="IPR015797">
    <property type="entry name" value="NUDIX_hydrolase-like_dom_sf"/>
</dbReference>
<dbReference type="Gene3D" id="3.90.79.10">
    <property type="entry name" value="Nucleoside Triphosphate Pyrophosphohydrolase"/>
    <property type="match status" value="1"/>
</dbReference>
<reference evidence="3" key="1">
    <citation type="submission" date="2020-05" db="EMBL/GenBank/DDBJ databases">
        <authorList>
            <person name="Chiriac C."/>
            <person name="Salcher M."/>
            <person name="Ghai R."/>
            <person name="Kavagutti S V."/>
        </authorList>
    </citation>
    <scope>NUCLEOTIDE SEQUENCE</scope>
</reference>
<proteinExistence type="predicted"/>
<dbReference type="GO" id="GO:0016787">
    <property type="term" value="F:hydrolase activity"/>
    <property type="evidence" value="ECO:0007669"/>
    <property type="project" value="UniProtKB-KW"/>
</dbReference>
<dbReference type="GO" id="GO:0006753">
    <property type="term" value="P:nucleoside phosphate metabolic process"/>
    <property type="evidence" value="ECO:0007669"/>
    <property type="project" value="TreeGrafter"/>
</dbReference>
<dbReference type="PANTHER" id="PTHR11839:SF31">
    <property type="entry name" value="ADP-RIBOSE PYROPHOSPHATASE"/>
    <property type="match status" value="1"/>
</dbReference>
<dbReference type="InterPro" id="IPR000086">
    <property type="entry name" value="NUDIX_hydrolase_dom"/>
</dbReference>
<evidence type="ECO:0000256" key="1">
    <source>
        <dbReference type="ARBA" id="ARBA00022801"/>
    </source>
</evidence>
<dbReference type="GO" id="GO:0005829">
    <property type="term" value="C:cytosol"/>
    <property type="evidence" value="ECO:0007669"/>
    <property type="project" value="TreeGrafter"/>
</dbReference>
<dbReference type="AlphaFoldDB" id="A0A6J6JMK5"/>
<accession>A0A6J6JMK5</accession>
<evidence type="ECO:0000259" key="2">
    <source>
        <dbReference type="PROSITE" id="PS51462"/>
    </source>
</evidence>
<dbReference type="GO" id="GO:0019693">
    <property type="term" value="P:ribose phosphate metabolic process"/>
    <property type="evidence" value="ECO:0007669"/>
    <property type="project" value="TreeGrafter"/>
</dbReference>
<dbReference type="Pfam" id="PF00293">
    <property type="entry name" value="NUDIX"/>
    <property type="match status" value="1"/>
</dbReference>
<evidence type="ECO:0000313" key="3">
    <source>
        <dbReference type="EMBL" id="CAB4638322.1"/>
    </source>
</evidence>
<dbReference type="SUPFAM" id="SSF55811">
    <property type="entry name" value="Nudix"/>
    <property type="match status" value="1"/>
</dbReference>
<protein>
    <submittedName>
        <fullName evidence="3">Unannotated protein</fullName>
    </submittedName>
</protein>
<feature type="domain" description="Nudix hydrolase" evidence="2">
    <location>
        <begin position="43"/>
        <end position="175"/>
    </location>
</feature>
<dbReference type="PANTHER" id="PTHR11839">
    <property type="entry name" value="UDP/ADP-SUGAR PYROPHOSPHATASE"/>
    <property type="match status" value="1"/>
</dbReference>
<organism evidence="3">
    <name type="scientific">freshwater metagenome</name>
    <dbReference type="NCBI Taxonomy" id="449393"/>
    <lineage>
        <taxon>unclassified sequences</taxon>
        <taxon>metagenomes</taxon>
        <taxon>ecological metagenomes</taxon>
    </lineage>
</organism>